<dbReference type="PANTHER" id="PTHR43793:SF1">
    <property type="entry name" value="FAD SYNTHASE"/>
    <property type="match status" value="1"/>
</dbReference>
<dbReference type="EMBL" id="MHJD01000016">
    <property type="protein sequence ID" value="OGY62407.1"/>
    <property type="molecule type" value="Genomic_DNA"/>
</dbReference>
<keyword evidence="2" id="KW-0548">Nucleotidyltransferase</keyword>
<protein>
    <recommendedName>
        <fullName evidence="3">Cytidyltransferase-like domain-containing protein</fullName>
    </recommendedName>
</protein>
<organism evidence="4 5">
    <name type="scientific">Candidatus Colwellbacteria bacterium RIFCSPLOWO2_12_FULL_46_17</name>
    <dbReference type="NCBI Taxonomy" id="1797695"/>
    <lineage>
        <taxon>Bacteria</taxon>
        <taxon>Candidatus Colwelliibacteriota</taxon>
    </lineage>
</organism>
<evidence type="ECO:0000256" key="2">
    <source>
        <dbReference type="ARBA" id="ARBA00022695"/>
    </source>
</evidence>
<comment type="caution">
    <text evidence="4">The sequence shown here is derived from an EMBL/GenBank/DDBJ whole genome shotgun (WGS) entry which is preliminary data.</text>
</comment>
<feature type="domain" description="Cytidyltransferase-like" evidence="3">
    <location>
        <begin position="10"/>
        <end position="101"/>
    </location>
</feature>
<dbReference type="NCBIfam" id="TIGR00125">
    <property type="entry name" value="cyt_tran_rel"/>
    <property type="match status" value="1"/>
</dbReference>
<dbReference type="AlphaFoldDB" id="A0A1G1ZEZ0"/>
<evidence type="ECO:0000313" key="4">
    <source>
        <dbReference type="EMBL" id="OGY62407.1"/>
    </source>
</evidence>
<reference evidence="4 5" key="1">
    <citation type="journal article" date="2016" name="Nat. Commun.">
        <title>Thousands of microbial genomes shed light on interconnected biogeochemical processes in an aquifer system.</title>
        <authorList>
            <person name="Anantharaman K."/>
            <person name="Brown C.T."/>
            <person name="Hug L.A."/>
            <person name="Sharon I."/>
            <person name="Castelle C.J."/>
            <person name="Probst A.J."/>
            <person name="Thomas B.C."/>
            <person name="Singh A."/>
            <person name="Wilkins M.J."/>
            <person name="Karaoz U."/>
            <person name="Brodie E.L."/>
            <person name="Williams K.H."/>
            <person name="Hubbard S.S."/>
            <person name="Banfield J.F."/>
        </authorList>
    </citation>
    <scope>NUCLEOTIDE SEQUENCE [LARGE SCALE GENOMIC DNA]</scope>
</reference>
<name>A0A1G1ZEZ0_9BACT</name>
<dbReference type="Pfam" id="PF01467">
    <property type="entry name" value="CTP_transf_like"/>
    <property type="match status" value="1"/>
</dbReference>
<dbReference type="InterPro" id="IPR004821">
    <property type="entry name" value="Cyt_trans-like"/>
</dbReference>
<evidence type="ECO:0000256" key="1">
    <source>
        <dbReference type="ARBA" id="ARBA00022679"/>
    </source>
</evidence>
<evidence type="ECO:0000259" key="3">
    <source>
        <dbReference type="Pfam" id="PF01467"/>
    </source>
</evidence>
<dbReference type="Proteomes" id="UP000177801">
    <property type="component" value="Unassembled WGS sequence"/>
</dbReference>
<dbReference type="PANTHER" id="PTHR43793">
    <property type="entry name" value="FAD SYNTHASE"/>
    <property type="match status" value="1"/>
</dbReference>
<dbReference type="SUPFAM" id="SSF52374">
    <property type="entry name" value="Nucleotidylyl transferase"/>
    <property type="match status" value="1"/>
</dbReference>
<evidence type="ECO:0000313" key="5">
    <source>
        <dbReference type="Proteomes" id="UP000177801"/>
    </source>
</evidence>
<dbReference type="InterPro" id="IPR050385">
    <property type="entry name" value="Archaeal_FAD_synthase"/>
</dbReference>
<dbReference type="Gene3D" id="3.40.50.620">
    <property type="entry name" value="HUPs"/>
    <property type="match status" value="1"/>
</dbReference>
<dbReference type="InterPro" id="IPR014729">
    <property type="entry name" value="Rossmann-like_a/b/a_fold"/>
</dbReference>
<keyword evidence="1" id="KW-0808">Transferase</keyword>
<proteinExistence type="predicted"/>
<accession>A0A1G1ZEZ0</accession>
<sequence>MPTRADKVMVFGVFDGFDKGHQYFLNEAKKYGGYLIVVVAPESEVKLLKNKTPQFLLEDRIEKIKNSGVADLVIAGDANHGSWNVITAHRPSVVALGHDQQTIEESIKTYAEEHSAQLKFVYIKEAPPA</sequence>
<gene>
    <name evidence="4" type="ORF">A3G58_00210</name>
</gene>
<dbReference type="GO" id="GO:0016779">
    <property type="term" value="F:nucleotidyltransferase activity"/>
    <property type="evidence" value="ECO:0007669"/>
    <property type="project" value="UniProtKB-KW"/>
</dbReference>